<evidence type="ECO:0000313" key="4">
    <source>
        <dbReference type="Proteomes" id="UP000184089"/>
    </source>
</evidence>
<evidence type="ECO:0000313" key="5">
    <source>
        <dbReference type="Proteomes" id="UP000474718"/>
    </source>
</evidence>
<dbReference type="EMBL" id="WWVX01000007">
    <property type="protein sequence ID" value="MZL70120.1"/>
    <property type="molecule type" value="Genomic_DNA"/>
</dbReference>
<dbReference type="EMBL" id="FQVY01000001">
    <property type="protein sequence ID" value="SHF82807.1"/>
    <property type="molecule type" value="Genomic_DNA"/>
</dbReference>
<feature type="transmembrane region" description="Helical" evidence="1">
    <location>
        <begin position="26"/>
        <end position="59"/>
    </location>
</feature>
<gene>
    <name evidence="2" type="ORF">GT747_10180</name>
    <name evidence="3" type="ORF">SAMN05444424_0830</name>
</gene>
<evidence type="ECO:0000313" key="2">
    <source>
        <dbReference type="EMBL" id="MZL70120.1"/>
    </source>
</evidence>
<keyword evidence="1" id="KW-0472">Membrane</keyword>
<dbReference type="Proteomes" id="UP000184089">
    <property type="component" value="Unassembled WGS sequence"/>
</dbReference>
<dbReference type="AlphaFoldDB" id="A0AAQ1MBZ0"/>
<comment type="caution">
    <text evidence="3">The sequence shown here is derived from an EMBL/GenBank/DDBJ whole genome shotgun (WGS) entry which is preliminary data.</text>
</comment>
<accession>A0AAQ1MBZ0</accession>
<keyword evidence="1" id="KW-1133">Transmembrane helix</keyword>
<reference evidence="4" key="2">
    <citation type="submission" date="2016-11" db="EMBL/GenBank/DDBJ databases">
        <authorList>
            <person name="Jaros S."/>
            <person name="Januszkiewicz K."/>
            <person name="Wedrychowicz H."/>
        </authorList>
    </citation>
    <scope>NUCLEOTIDE SEQUENCE [LARGE SCALE GENOMIC DNA]</scope>
    <source>
        <strain evidence="4">DSM 4029</strain>
    </source>
</reference>
<evidence type="ECO:0000313" key="3">
    <source>
        <dbReference type="EMBL" id="SHF82807.1"/>
    </source>
</evidence>
<protein>
    <submittedName>
        <fullName evidence="3">Uncharacterized protein</fullName>
    </submittedName>
</protein>
<name>A0AAQ1MBZ0_9FIRM</name>
<reference evidence="2 5" key="3">
    <citation type="journal article" date="2019" name="Nat. Med.">
        <title>A library of human gut bacterial isolates paired with longitudinal multiomics data enables mechanistic microbiome research.</title>
        <authorList>
            <person name="Poyet M."/>
            <person name="Groussin M."/>
            <person name="Gibbons S.M."/>
            <person name="Avila-Pacheco J."/>
            <person name="Jiang X."/>
            <person name="Kearney S.M."/>
            <person name="Perrotta A.R."/>
            <person name="Berdy B."/>
            <person name="Zhao S."/>
            <person name="Lieberman T.D."/>
            <person name="Swanson P.K."/>
            <person name="Smith M."/>
            <person name="Roesemann S."/>
            <person name="Alexander J.E."/>
            <person name="Rich S.A."/>
            <person name="Livny J."/>
            <person name="Vlamakis H."/>
            <person name="Clish C."/>
            <person name="Bullock K."/>
            <person name="Deik A."/>
            <person name="Scott J."/>
            <person name="Pierce K.A."/>
            <person name="Xavier R.J."/>
            <person name="Alm E.J."/>
        </authorList>
    </citation>
    <scope>NUCLEOTIDE SEQUENCE [LARGE SCALE GENOMIC DNA]</scope>
    <source>
        <strain evidence="2 5">BIOML-A2</strain>
    </source>
</reference>
<organism evidence="3 4">
    <name type="scientific">Bittarella massiliensis</name>
    <name type="common">ex Durand et al. 2017</name>
    <dbReference type="NCBI Taxonomy" id="1720313"/>
    <lineage>
        <taxon>Bacteria</taxon>
        <taxon>Bacillati</taxon>
        <taxon>Bacillota</taxon>
        <taxon>Clostridia</taxon>
        <taxon>Eubacteriales</taxon>
        <taxon>Oscillospiraceae</taxon>
        <taxon>Bittarella (ex Durand et al. 2017)</taxon>
    </lineage>
</organism>
<proteinExistence type="predicted"/>
<sequence>MSRVISLCRQSSLDRRLGRWMAQHPYLSYGLLWLAMPLGLLAAVFLLAAVIAFPIAWLFGCL</sequence>
<evidence type="ECO:0000256" key="1">
    <source>
        <dbReference type="SAM" id="Phobius"/>
    </source>
</evidence>
<dbReference type="Proteomes" id="UP000474718">
    <property type="component" value="Unassembled WGS sequence"/>
</dbReference>
<dbReference type="RefSeq" id="WP_044993423.1">
    <property type="nucleotide sequence ID" value="NZ_FQVY01000001.1"/>
</dbReference>
<reference evidence="3" key="1">
    <citation type="submission" date="2016-11" db="EMBL/GenBank/DDBJ databases">
        <authorList>
            <person name="Varghese N."/>
            <person name="Submissions S."/>
        </authorList>
    </citation>
    <scope>NUCLEOTIDE SEQUENCE</scope>
    <source>
        <strain evidence="3">DSM 4029</strain>
    </source>
</reference>
<keyword evidence="5" id="KW-1185">Reference proteome</keyword>
<keyword evidence="1" id="KW-0812">Transmembrane</keyword>